<evidence type="ECO:0000256" key="2">
    <source>
        <dbReference type="SAM" id="MobiDB-lite"/>
    </source>
</evidence>
<feature type="compositionally biased region" description="Polar residues" evidence="2">
    <location>
        <begin position="1"/>
        <end position="10"/>
    </location>
</feature>
<reference evidence="3" key="1">
    <citation type="journal article" date="2020" name="Stud. Mycol.">
        <title>101 Dothideomycetes genomes: a test case for predicting lifestyles and emergence of pathogens.</title>
        <authorList>
            <person name="Haridas S."/>
            <person name="Albert R."/>
            <person name="Binder M."/>
            <person name="Bloem J."/>
            <person name="Labutti K."/>
            <person name="Salamov A."/>
            <person name="Andreopoulos B."/>
            <person name="Baker S."/>
            <person name="Barry K."/>
            <person name="Bills G."/>
            <person name="Bluhm B."/>
            <person name="Cannon C."/>
            <person name="Castanera R."/>
            <person name="Culley D."/>
            <person name="Daum C."/>
            <person name="Ezra D."/>
            <person name="Gonzalez J."/>
            <person name="Henrissat B."/>
            <person name="Kuo A."/>
            <person name="Liang C."/>
            <person name="Lipzen A."/>
            <person name="Lutzoni F."/>
            <person name="Magnuson J."/>
            <person name="Mondo S."/>
            <person name="Nolan M."/>
            <person name="Ohm R."/>
            <person name="Pangilinan J."/>
            <person name="Park H.-J."/>
            <person name="Ramirez L."/>
            <person name="Alfaro M."/>
            <person name="Sun H."/>
            <person name="Tritt A."/>
            <person name="Yoshinaga Y."/>
            <person name="Zwiers L.-H."/>
            <person name="Turgeon B."/>
            <person name="Goodwin S."/>
            <person name="Spatafora J."/>
            <person name="Crous P."/>
            <person name="Grigoriev I."/>
        </authorList>
    </citation>
    <scope>NUCLEOTIDE SEQUENCE</scope>
    <source>
        <strain evidence="3">CBS 279.74</strain>
    </source>
</reference>
<dbReference type="Gene3D" id="3.30.710.10">
    <property type="entry name" value="Potassium Channel Kv1.1, Chain A"/>
    <property type="match status" value="1"/>
</dbReference>
<evidence type="ECO:0008006" key="5">
    <source>
        <dbReference type="Google" id="ProtNLM"/>
    </source>
</evidence>
<dbReference type="InterPro" id="IPR011333">
    <property type="entry name" value="SKP1/BTB/POZ_sf"/>
</dbReference>
<keyword evidence="1" id="KW-0175">Coiled coil</keyword>
<keyword evidence="4" id="KW-1185">Reference proteome</keyword>
<protein>
    <recommendedName>
        <fullName evidence="5">BTB domain-containing protein</fullName>
    </recommendedName>
</protein>
<feature type="coiled-coil region" evidence="1">
    <location>
        <begin position="97"/>
        <end position="131"/>
    </location>
</feature>
<evidence type="ECO:0000256" key="1">
    <source>
        <dbReference type="SAM" id="Coils"/>
    </source>
</evidence>
<dbReference type="AlphaFoldDB" id="A0A6G1JVS0"/>
<sequence>MACKSSTSPQPVLRRAETVASSSGTSRPSDRASSLTTTFDRSPGTNGVLIEAEIHSNEDTNTVDEIQFRPFQELTKTMITIECGPKLEVFPVPLGLLQCYSKDVQQLFNDAKALNEDYAKMRNLKRNLKSLLPPQHQMDDYQGKHGNAMAEKAIVIILVCLHKYPLREHQSDIKDFLASVINSLVKINKLLRAPPSNGGIKKRDLPAEDDVRSRLYLLNAEGIGQVTRELHDKLWEIKYTERKKVARDNRHKAAAQNRILLPYHDADTLGYLIRFIYSETLDYGSTAQLCKLYGLAEELGVSMLALRCLTKLSNAALDAIEHANAHGITIRALLDPDSQVSNDRDPQKAYNGFEGVVGIIVTFVLNHQDPPPQLRKIVVDAIVESADLELLADLQASMKPGLARDIMMALMLRWTEAKPYMEVAKEGHMKTQHESEGEEIEVDTTMVEKVSRFISDT</sequence>
<proteinExistence type="predicted"/>
<dbReference type="OrthoDB" id="3794120at2759"/>
<feature type="region of interest" description="Disordered" evidence="2">
    <location>
        <begin position="1"/>
        <end position="44"/>
    </location>
</feature>
<organism evidence="3 4">
    <name type="scientific">Pleomassaria siparia CBS 279.74</name>
    <dbReference type="NCBI Taxonomy" id="1314801"/>
    <lineage>
        <taxon>Eukaryota</taxon>
        <taxon>Fungi</taxon>
        <taxon>Dikarya</taxon>
        <taxon>Ascomycota</taxon>
        <taxon>Pezizomycotina</taxon>
        <taxon>Dothideomycetes</taxon>
        <taxon>Pleosporomycetidae</taxon>
        <taxon>Pleosporales</taxon>
        <taxon>Pleomassariaceae</taxon>
        <taxon>Pleomassaria</taxon>
    </lineage>
</organism>
<name>A0A6G1JVS0_9PLEO</name>
<dbReference type="EMBL" id="MU005781">
    <property type="protein sequence ID" value="KAF2704706.1"/>
    <property type="molecule type" value="Genomic_DNA"/>
</dbReference>
<feature type="compositionally biased region" description="Polar residues" evidence="2">
    <location>
        <begin position="19"/>
        <end position="44"/>
    </location>
</feature>
<evidence type="ECO:0000313" key="4">
    <source>
        <dbReference type="Proteomes" id="UP000799428"/>
    </source>
</evidence>
<evidence type="ECO:0000313" key="3">
    <source>
        <dbReference type="EMBL" id="KAF2704706.1"/>
    </source>
</evidence>
<accession>A0A6G1JVS0</accession>
<gene>
    <name evidence="3" type="ORF">K504DRAFT_537730</name>
</gene>
<dbReference type="Proteomes" id="UP000799428">
    <property type="component" value="Unassembled WGS sequence"/>
</dbReference>